<comment type="catalytic activity">
    <reaction evidence="8">
        <text>(6S)-5,6,7,8-tetrahydrofolyl-(gamma-L-Glu)(n) + (n-1) H2O = (6S)-5,6,7,8-tetrahydrofolate + (n-1) L-glutamate</text>
        <dbReference type="Rhea" id="RHEA:56784"/>
        <dbReference type="Rhea" id="RHEA-COMP:14738"/>
        <dbReference type="ChEBI" id="CHEBI:15377"/>
        <dbReference type="ChEBI" id="CHEBI:29985"/>
        <dbReference type="ChEBI" id="CHEBI:57453"/>
        <dbReference type="ChEBI" id="CHEBI:141005"/>
        <dbReference type="EC" id="3.4.19.9"/>
    </reaction>
</comment>
<evidence type="ECO:0000313" key="10">
    <source>
        <dbReference type="EMBL" id="KAG8466084.1"/>
    </source>
</evidence>
<dbReference type="GO" id="GO:0034722">
    <property type="term" value="F:gamma-glutamyl-peptidase activity"/>
    <property type="evidence" value="ECO:0007669"/>
    <property type="project" value="UniProtKB-UniRule"/>
</dbReference>
<name>A0A8J5XT52_DIALT</name>
<keyword evidence="11" id="KW-1185">Reference proteome</keyword>
<evidence type="ECO:0000313" key="11">
    <source>
        <dbReference type="Proteomes" id="UP000751190"/>
    </source>
</evidence>
<dbReference type="OMA" id="WASELVW"/>
<feature type="active site" description="Nucleophile" evidence="7 8">
    <location>
        <position position="99"/>
    </location>
</feature>
<evidence type="ECO:0000256" key="2">
    <source>
        <dbReference type="ARBA" id="ARBA00011083"/>
    </source>
</evidence>
<dbReference type="Proteomes" id="UP000751190">
    <property type="component" value="Unassembled WGS sequence"/>
</dbReference>
<comment type="similarity">
    <text evidence="2">Belongs to the peptidase C26 family.</text>
</comment>
<comment type="caution">
    <text evidence="10">The sequence shown here is derived from an EMBL/GenBank/DDBJ whole genome shotgun (WGS) entry which is preliminary data.</text>
</comment>
<organism evidence="10 11">
    <name type="scientific">Diacronema lutheri</name>
    <name type="common">Unicellular marine alga</name>
    <name type="synonym">Monochrysis lutheri</name>
    <dbReference type="NCBI Taxonomy" id="2081491"/>
    <lineage>
        <taxon>Eukaryota</taxon>
        <taxon>Haptista</taxon>
        <taxon>Haptophyta</taxon>
        <taxon>Pavlovophyceae</taxon>
        <taxon>Pavlovales</taxon>
        <taxon>Pavlovaceae</taxon>
        <taxon>Diacronema</taxon>
    </lineage>
</organism>
<dbReference type="AlphaFoldDB" id="A0A8J5XT52"/>
<reference evidence="10" key="1">
    <citation type="submission" date="2021-05" db="EMBL/GenBank/DDBJ databases">
        <title>The genome of the haptophyte Pavlova lutheri (Diacronema luteri, Pavlovales) - a model for lipid biosynthesis in eukaryotic algae.</title>
        <authorList>
            <person name="Hulatt C.J."/>
            <person name="Posewitz M.C."/>
        </authorList>
    </citation>
    <scope>NUCLEOTIDE SEQUENCE</scope>
    <source>
        <strain evidence="10">NIVA-4/92</strain>
    </source>
</reference>
<evidence type="ECO:0000256" key="5">
    <source>
        <dbReference type="ARBA" id="ARBA00022729"/>
    </source>
</evidence>
<evidence type="ECO:0000256" key="3">
    <source>
        <dbReference type="ARBA" id="ARBA00012886"/>
    </source>
</evidence>
<sequence>MRGLAPLLLLGAPAGAAPAPPAPRPVIAVFTQDTRTLPGAPADPAELLAASYVKWVEQEGARVVPAVMGTFVPASARHAWRLALAANAAGVPLPVWGTCLGFEWIVQLAAADDGVIGTGLDAENISLPLALRPAADTSRLLGGAANARLRAALGARPLTMNNHERGITPEAFDAHPALGRALRVLSTSTDRRGTAFVSTLEGVGLPVFATQWHPEKAQFEWGWRDGAPYEAIDHSAEAVGVSQHFARVFMAHARAAADAARAAGRAEPPDDWASELVWNFPLSLRAGPAFVQVYCVHALADGAEDAAGSLVAHAAAGARANATSAPGALASRACSAAQLRQLATRRRPEPRAAAAA</sequence>
<feature type="active site" evidence="8">
    <location>
        <position position="213"/>
    </location>
</feature>
<evidence type="ECO:0000256" key="8">
    <source>
        <dbReference type="PROSITE-ProRule" id="PRU00607"/>
    </source>
</evidence>
<comment type="subcellular location">
    <subcellularLocation>
        <location evidence="1">Secreted</location>
        <location evidence="1">Extracellular space</location>
    </subcellularLocation>
</comment>
<evidence type="ECO:0000256" key="7">
    <source>
        <dbReference type="PIRSR" id="PIRSR615527-1"/>
    </source>
</evidence>
<dbReference type="GO" id="GO:0046900">
    <property type="term" value="P:tetrahydrofolylpolyglutamate metabolic process"/>
    <property type="evidence" value="ECO:0007669"/>
    <property type="project" value="TreeGrafter"/>
</dbReference>
<dbReference type="EMBL" id="JAGTXO010000009">
    <property type="protein sequence ID" value="KAG8466084.1"/>
    <property type="molecule type" value="Genomic_DNA"/>
</dbReference>
<dbReference type="EC" id="3.4.19.9" evidence="3 8"/>
<dbReference type="PROSITE" id="PS51275">
    <property type="entry name" value="PEPTIDASE_C26_GGH"/>
    <property type="match status" value="1"/>
</dbReference>
<evidence type="ECO:0000256" key="4">
    <source>
        <dbReference type="ARBA" id="ARBA00022525"/>
    </source>
</evidence>
<evidence type="ECO:0000256" key="9">
    <source>
        <dbReference type="SAM" id="SignalP"/>
    </source>
</evidence>
<keyword evidence="4" id="KW-0964">Secreted</keyword>
<evidence type="ECO:0000256" key="6">
    <source>
        <dbReference type="ARBA" id="ARBA00022801"/>
    </source>
</evidence>
<proteinExistence type="inferred from homology"/>
<dbReference type="GO" id="GO:0005773">
    <property type="term" value="C:vacuole"/>
    <property type="evidence" value="ECO:0007669"/>
    <property type="project" value="TreeGrafter"/>
</dbReference>
<keyword evidence="5 9" id="KW-0732">Signal</keyword>
<dbReference type="PANTHER" id="PTHR11315">
    <property type="entry name" value="PROTEASE FAMILY C26 GAMMA-GLUTAMYL HYDROLASE"/>
    <property type="match status" value="1"/>
</dbReference>
<dbReference type="InterPro" id="IPR029062">
    <property type="entry name" value="Class_I_gatase-like"/>
</dbReference>
<feature type="signal peptide" evidence="9">
    <location>
        <begin position="1"/>
        <end position="18"/>
    </location>
</feature>
<dbReference type="GO" id="GO:0005576">
    <property type="term" value="C:extracellular region"/>
    <property type="evidence" value="ECO:0007669"/>
    <property type="project" value="UniProtKB-SubCell"/>
</dbReference>
<protein>
    <recommendedName>
        <fullName evidence="3 8">folate gamma-glutamyl hydrolase</fullName>
        <ecNumber evidence="3 8">3.4.19.9</ecNumber>
    </recommendedName>
</protein>
<dbReference type="OrthoDB" id="64220at2759"/>
<dbReference type="InterPro" id="IPR015527">
    <property type="entry name" value="Pept_C26_g-glut_hydrolase"/>
</dbReference>
<dbReference type="Pfam" id="PF07722">
    <property type="entry name" value="Peptidase_C26"/>
    <property type="match status" value="1"/>
</dbReference>
<accession>A0A8J5XT52</accession>
<feature type="active site" description="Proton donor" evidence="7">
    <location>
        <position position="213"/>
    </location>
</feature>
<gene>
    <name evidence="10" type="ORF">KFE25_005654</name>
</gene>
<evidence type="ECO:0000256" key="1">
    <source>
        <dbReference type="ARBA" id="ARBA00004239"/>
    </source>
</evidence>
<dbReference type="InterPro" id="IPR011697">
    <property type="entry name" value="Peptidase_C26"/>
</dbReference>
<dbReference type="SUPFAM" id="SSF52317">
    <property type="entry name" value="Class I glutamine amidotransferase-like"/>
    <property type="match status" value="1"/>
</dbReference>
<dbReference type="PANTHER" id="PTHR11315:SF0">
    <property type="entry name" value="FOLATE GAMMA-GLUTAMYL HYDROLASE"/>
    <property type="match status" value="1"/>
</dbReference>
<feature type="chain" id="PRO_5035255589" description="folate gamma-glutamyl hydrolase" evidence="9">
    <location>
        <begin position="19"/>
        <end position="356"/>
    </location>
</feature>
<dbReference type="Gene3D" id="3.40.50.880">
    <property type="match status" value="1"/>
</dbReference>
<keyword evidence="6 8" id="KW-0378">Hydrolase</keyword>